<sequence length="80" mass="8179">MAGADCEQRYIQRGVIPPGQNPSIRTARAINTANGNSSTAPAADSCINRRAATSMASPVTSRAASKPLLGGRAIARPTSV</sequence>
<organism evidence="2 3">
    <name type="scientific">Eleutherodactylus coqui</name>
    <name type="common">Puerto Rican coqui</name>
    <dbReference type="NCBI Taxonomy" id="57060"/>
    <lineage>
        <taxon>Eukaryota</taxon>
        <taxon>Metazoa</taxon>
        <taxon>Chordata</taxon>
        <taxon>Craniata</taxon>
        <taxon>Vertebrata</taxon>
        <taxon>Euteleostomi</taxon>
        <taxon>Amphibia</taxon>
        <taxon>Batrachia</taxon>
        <taxon>Anura</taxon>
        <taxon>Neobatrachia</taxon>
        <taxon>Hyloidea</taxon>
        <taxon>Eleutherodactylidae</taxon>
        <taxon>Eleutherodactylinae</taxon>
        <taxon>Eleutherodactylus</taxon>
        <taxon>Eleutherodactylus</taxon>
    </lineage>
</organism>
<keyword evidence="3" id="KW-1185">Reference proteome</keyword>
<feature type="compositionally biased region" description="Polar residues" evidence="1">
    <location>
        <begin position="54"/>
        <end position="63"/>
    </location>
</feature>
<evidence type="ECO:0000313" key="3">
    <source>
        <dbReference type="Proteomes" id="UP000770717"/>
    </source>
</evidence>
<dbReference type="EMBL" id="WNTK01025313">
    <property type="protein sequence ID" value="KAG9461263.1"/>
    <property type="molecule type" value="Genomic_DNA"/>
</dbReference>
<feature type="region of interest" description="Disordered" evidence="1">
    <location>
        <begin position="52"/>
        <end position="80"/>
    </location>
</feature>
<name>A0A8J6BJL7_ELECQ</name>
<feature type="region of interest" description="Disordered" evidence="1">
    <location>
        <begin position="1"/>
        <end position="23"/>
    </location>
</feature>
<evidence type="ECO:0000256" key="1">
    <source>
        <dbReference type="SAM" id="MobiDB-lite"/>
    </source>
</evidence>
<protein>
    <submittedName>
        <fullName evidence="2">Uncharacterized protein</fullName>
    </submittedName>
</protein>
<feature type="compositionally biased region" description="Basic and acidic residues" evidence="1">
    <location>
        <begin position="1"/>
        <end position="10"/>
    </location>
</feature>
<gene>
    <name evidence="2" type="ORF">GDO78_017505</name>
</gene>
<evidence type="ECO:0000313" key="2">
    <source>
        <dbReference type="EMBL" id="KAG9461263.1"/>
    </source>
</evidence>
<dbReference type="AlphaFoldDB" id="A0A8J6BJL7"/>
<dbReference type="Proteomes" id="UP000770717">
    <property type="component" value="Unassembled WGS sequence"/>
</dbReference>
<proteinExistence type="predicted"/>
<reference evidence="2" key="1">
    <citation type="thesis" date="2020" institute="ProQuest LLC" country="789 East Eisenhower Parkway, Ann Arbor, MI, USA">
        <title>Comparative Genomics and Chromosome Evolution.</title>
        <authorList>
            <person name="Mudd A.B."/>
        </authorList>
    </citation>
    <scope>NUCLEOTIDE SEQUENCE</scope>
    <source>
        <strain evidence="2">HN-11 Male</strain>
        <tissue evidence="2">Kidney and liver</tissue>
    </source>
</reference>
<comment type="caution">
    <text evidence="2">The sequence shown here is derived from an EMBL/GenBank/DDBJ whole genome shotgun (WGS) entry which is preliminary data.</text>
</comment>
<accession>A0A8J6BJL7</accession>